<comment type="caution">
    <text evidence="10">The sequence shown here is derived from an EMBL/GenBank/DDBJ whole genome shotgun (WGS) entry which is preliminary data.</text>
</comment>
<evidence type="ECO:0000256" key="6">
    <source>
        <dbReference type="ARBA" id="ARBA00022989"/>
    </source>
</evidence>
<evidence type="ECO:0000256" key="5">
    <source>
        <dbReference type="ARBA" id="ARBA00022692"/>
    </source>
</evidence>
<name>A0A831X1Y8_9BACT</name>
<reference evidence="10" key="1">
    <citation type="journal article" date="2020" name="mSystems">
        <title>Genome- and Community-Level Interaction Insights into Carbon Utilization and Element Cycling Functions of Hydrothermarchaeota in Hydrothermal Sediment.</title>
        <authorList>
            <person name="Zhou Z."/>
            <person name="Liu Y."/>
            <person name="Xu W."/>
            <person name="Pan J."/>
            <person name="Luo Z.H."/>
            <person name="Li M."/>
        </authorList>
    </citation>
    <scope>NUCLEOTIDE SEQUENCE [LARGE SCALE GENOMIC DNA]</scope>
    <source>
        <strain evidence="10">SpSt-210</strain>
    </source>
</reference>
<evidence type="ECO:0000256" key="9">
    <source>
        <dbReference type="SAM" id="Phobius"/>
    </source>
</evidence>
<dbReference type="InterPro" id="IPR001734">
    <property type="entry name" value="Na/solute_symporter"/>
</dbReference>
<comment type="subcellular location">
    <subcellularLocation>
        <location evidence="1">Membrane</location>
        <topology evidence="1">Multi-pass membrane protein</topology>
    </subcellularLocation>
</comment>
<dbReference type="GO" id="GO:0005886">
    <property type="term" value="C:plasma membrane"/>
    <property type="evidence" value="ECO:0007669"/>
    <property type="project" value="TreeGrafter"/>
</dbReference>
<dbReference type="InterPro" id="IPR018212">
    <property type="entry name" value="Na/solute_symporter_CS"/>
</dbReference>
<feature type="transmembrane region" description="Helical" evidence="9">
    <location>
        <begin position="203"/>
        <end position="220"/>
    </location>
</feature>
<feature type="transmembrane region" description="Helical" evidence="9">
    <location>
        <begin position="25"/>
        <end position="47"/>
    </location>
</feature>
<dbReference type="GO" id="GO:0022857">
    <property type="term" value="F:transmembrane transporter activity"/>
    <property type="evidence" value="ECO:0007669"/>
    <property type="project" value="InterPro"/>
</dbReference>
<feature type="transmembrane region" description="Helical" evidence="9">
    <location>
        <begin position="232"/>
        <end position="250"/>
    </location>
</feature>
<feature type="transmembrane region" description="Helical" evidence="9">
    <location>
        <begin position="353"/>
        <end position="373"/>
    </location>
</feature>
<evidence type="ECO:0000256" key="7">
    <source>
        <dbReference type="ARBA" id="ARBA00023136"/>
    </source>
</evidence>
<evidence type="ECO:0000256" key="8">
    <source>
        <dbReference type="RuleBase" id="RU362091"/>
    </source>
</evidence>
<dbReference type="Gene3D" id="1.20.1730.10">
    <property type="entry name" value="Sodium/glucose cotransporter"/>
    <property type="match status" value="1"/>
</dbReference>
<feature type="transmembrane region" description="Helical" evidence="9">
    <location>
        <begin position="123"/>
        <end position="144"/>
    </location>
</feature>
<dbReference type="CDD" id="cd11480">
    <property type="entry name" value="SLC5sbd_u4"/>
    <property type="match status" value="1"/>
</dbReference>
<evidence type="ECO:0000256" key="1">
    <source>
        <dbReference type="ARBA" id="ARBA00004141"/>
    </source>
</evidence>
<dbReference type="AlphaFoldDB" id="A0A831X1Y8"/>
<feature type="transmembrane region" description="Helical" evidence="9">
    <location>
        <begin position="53"/>
        <end position="74"/>
    </location>
</feature>
<dbReference type="Pfam" id="PF00474">
    <property type="entry name" value="SSF"/>
    <property type="match status" value="2"/>
</dbReference>
<feature type="transmembrane region" description="Helical" evidence="9">
    <location>
        <begin position="515"/>
        <end position="536"/>
    </location>
</feature>
<evidence type="ECO:0000256" key="3">
    <source>
        <dbReference type="ARBA" id="ARBA00022448"/>
    </source>
</evidence>
<dbReference type="PROSITE" id="PS00457">
    <property type="entry name" value="NA_SOLUT_SYMP_2"/>
    <property type="match status" value="1"/>
</dbReference>
<feature type="transmembrane region" description="Helical" evidence="9">
    <location>
        <begin position="543"/>
        <end position="564"/>
    </location>
</feature>
<dbReference type="PANTHER" id="PTHR48086:SF5">
    <property type="entry name" value="NA(+):SOLUTE SYMPORTER (SSF FAMILY)"/>
    <property type="match status" value="1"/>
</dbReference>
<feature type="transmembrane region" description="Helical" evidence="9">
    <location>
        <begin position="165"/>
        <end position="183"/>
    </location>
</feature>
<dbReference type="PROSITE" id="PS50283">
    <property type="entry name" value="NA_SOLUT_SYMP_3"/>
    <property type="match status" value="1"/>
</dbReference>
<sequence length="632" mass="68448">MAQEGSYVRVTRKEISVFQSRLARYYGAFLVGLILFTLLIMLLELYAGLPNRVIGWLFILLTLGIYAFIGILNFTRRLDEYYVAGRRVPAVFNGMATGADWMSAASFISMAGTLWLLGYDGLAYIMGWTGGYVLLALLFAPYIRKFGQFTIPDFVAARFAEREKLARLVAAICAIIVSFTYVTAQVTGVGIIMSRFFGLDYRVGVFVGLAGVLLCSFLGGMKSITWTQVAQYIILIVAYLIPVTVLSARLTGIPFPQLMYGEALNQIVQIERQLNLSSYVEPFKTALSNASAVRSLPEIGLPAPEPIVNRDWVGTPWEFLALTFCLMTGTAGLPHILIRYYTVPSPKDARLSVGWSLFFIYLLYFTAPAYAAFSRWEVLRSVVGQQIATLPAWVNNWVQTGLLTINDANGDGILQFSELQIVGDIVVLATPEIAGLPFTIAALVAAGGLAAALSTADGLLLVISTALSHDIYAKIINPNASYGRRFLMSRVMILIAAVLAGLAAIPRLALIVQMVAWAFSLAASTFFPVLLLGIFWKRANANGAIAGMIGGLLTCIAYMAANYVNPNITILGLSHLSAGIFGMAVNFALQVIVSLATAPSPKHIQDMVEQLRIPVGELKVAPQPGAVAGGED</sequence>
<keyword evidence="5 9" id="KW-0812">Transmembrane</keyword>
<proteinExistence type="inferred from homology"/>
<keyword evidence="7 9" id="KW-0472">Membrane</keyword>
<organism evidence="10">
    <name type="scientific">Thermorudis peleae</name>
    <dbReference type="NCBI Taxonomy" id="1382356"/>
    <lineage>
        <taxon>Bacteria</taxon>
        <taxon>Pseudomonadati</taxon>
        <taxon>Thermomicrobiota</taxon>
        <taxon>Thermomicrobia</taxon>
        <taxon>Thermomicrobia incertae sedis</taxon>
        <taxon>Thermorudis</taxon>
    </lineage>
</organism>
<dbReference type="InterPro" id="IPR050277">
    <property type="entry name" value="Sodium:Solute_Symporter"/>
</dbReference>
<dbReference type="InterPro" id="IPR038377">
    <property type="entry name" value="Na/Glc_symporter_sf"/>
</dbReference>
<evidence type="ECO:0000313" key="10">
    <source>
        <dbReference type="EMBL" id="HEG92514.1"/>
    </source>
</evidence>
<feature type="transmembrane region" description="Helical" evidence="9">
    <location>
        <begin position="487"/>
        <end position="509"/>
    </location>
</feature>
<feature type="transmembrane region" description="Helical" evidence="9">
    <location>
        <begin position="95"/>
        <end position="117"/>
    </location>
</feature>
<keyword evidence="6 9" id="KW-1133">Transmembrane helix</keyword>
<comment type="similarity">
    <text evidence="2 8">Belongs to the sodium:solute symporter (SSF) (TC 2.A.21) family.</text>
</comment>
<dbReference type="PANTHER" id="PTHR48086">
    <property type="entry name" value="SODIUM/PROLINE SYMPORTER-RELATED"/>
    <property type="match status" value="1"/>
</dbReference>
<feature type="transmembrane region" description="Helical" evidence="9">
    <location>
        <begin position="576"/>
        <end position="598"/>
    </location>
</feature>
<dbReference type="NCBIfam" id="TIGR03648">
    <property type="entry name" value="Na_symport_lg"/>
    <property type="match status" value="1"/>
</dbReference>
<feature type="transmembrane region" description="Helical" evidence="9">
    <location>
        <begin position="319"/>
        <end position="341"/>
    </location>
</feature>
<keyword evidence="4" id="KW-1003">Cell membrane</keyword>
<protein>
    <submittedName>
        <fullName evidence="10">Cation acetate symporter</fullName>
    </submittedName>
</protein>
<keyword evidence="3" id="KW-0813">Transport</keyword>
<evidence type="ECO:0000256" key="4">
    <source>
        <dbReference type="ARBA" id="ARBA00022475"/>
    </source>
</evidence>
<dbReference type="PROSITE" id="PS00018">
    <property type="entry name" value="EF_HAND_1"/>
    <property type="match status" value="1"/>
</dbReference>
<evidence type="ECO:0000256" key="2">
    <source>
        <dbReference type="ARBA" id="ARBA00006434"/>
    </source>
</evidence>
<dbReference type="InterPro" id="IPR019899">
    <property type="entry name" value="Na/solute_symporter_VC_2705"/>
</dbReference>
<feature type="transmembrane region" description="Helical" evidence="9">
    <location>
        <begin position="440"/>
        <end position="467"/>
    </location>
</feature>
<dbReference type="InterPro" id="IPR018247">
    <property type="entry name" value="EF_Hand_1_Ca_BS"/>
</dbReference>
<dbReference type="EMBL" id="DSIY01000321">
    <property type="protein sequence ID" value="HEG92514.1"/>
    <property type="molecule type" value="Genomic_DNA"/>
</dbReference>
<gene>
    <name evidence="10" type="ORF">ENP34_13920</name>
</gene>
<dbReference type="GO" id="GO:0046942">
    <property type="term" value="P:carboxylic acid transport"/>
    <property type="evidence" value="ECO:0007669"/>
    <property type="project" value="UniProtKB-ARBA"/>
</dbReference>
<accession>A0A831X1Y8</accession>